<comment type="similarity">
    <text evidence="2">Belongs to the peptidase M1 family.</text>
</comment>
<keyword evidence="4" id="KW-0645">Protease</keyword>
<evidence type="ECO:0000256" key="6">
    <source>
        <dbReference type="ARBA" id="ARBA00022723"/>
    </source>
</evidence>
<dbReference type="EMBL" id="JAGFMF010011827">
    <property type="protein sequence ID" value="KAG8511620.1"/>
    <property type="molecule type" value="Genomic_DNA"/>
</dbReference>
<accession>A0A8J6A4U1</accession>
<evidence type="ECO:0000256" key="5">
    <source>
        <dbReference type="ARBA" id="ARBA00022692"/>
    </source>
</evidence>
<reference evidence="28" key="1">
    <citation type="journal article" date="2021" name="Evol. Appl.">
        <title>The genome of the Pyrenean desman and the effects of bottlenecks and inbreeding on the genomic landscape of an endangered species.</title>
        <authorList>
            <person name="Escoda L."/>
            <person name="Castresana J."/>
        </authorList>
    </citation>
    <scope>NUCLEOTIDE SEQUENCE</scope>
    <source>
        <strain evidence="28">IBE-C5619</strain>
    </source>
</reference>
<evidence type="ECO:0000256" key="12">
    <source>
        <dbReference type="ARBA" id="ARBA00022989"/>
    </source>
</evidence>
<dbReference type="PRINTS" id="PR00756">
    <property type="entry name" value="ALADIPTASE"/>
</dbReference>
<dbReference type="FunFam" id="1.10.390.10:FF:000007">
    <property type="entry name" value="Aminopeptidase"/>
    <property type="match status" value="1"/>
</dbReference>
<dbReference type="GO" id="GO:0043171">
    <property type="term" value="P:peptide catabolic process"/>
    <property type="evidence" value="ECO:0007669"/>
    <property type="project" value="TreeGrafter"/>
</dbReference>
<comment type="cofactor">
    <cofactor evidence="22">
        <name>Zn(2+)</name>
        <dbReference type="ChEBI" id="CHEBI:29105"/>
    </cofactor>
    <text evidence="22">Binds 1 zinc ion per subunit.</text>
</comment>
<sequence length="1062" mass="121386">CTQINSIIHKSSQKPDSEENLVLAATLPGEKGKGCEAIEFPHKPLGGHAQVGAPVLDTGINGRRHEDARTVRTNRQNCKDRPREPAAAAAEREKKQPRGTDLVSHFPAMGNSHRKLIFNIFIGFYYSTTLLPQICICSQLLAPPTDQPKKTPGVFHVATNGEPFPWHELRLPSTVIPLHYELYVHPNLTSLDFVASEQIEVLVRDATQFIILHSKDLEITKATLHSEEDVRYRKPGRLLDVLSYPAHQQIALLVPERLTADLRYFVTIDFQAKLADGFEGFYKSTYRTLAGETRVIAVTDFEPTEARMAFPCFDEPLFKANFSIKIRRESRHIALSNMPKVKTIELEGGHLEDHFETTVKMSTYLVAYIVCDFNSVSGTTSSGVKVSIYASPDKWSQTHYALEAALKLLDFYENYFDINYALPKLDLVAIPDFGSGAMENWGLITYREVSLLFDPKTSSASDKLWVTTVIAHELAHQWFGNLVTMEWWNDLWLNEGFANYMELISLSATYPELQYDDHFLDVCFEVIRKDSLNSSRPVSNQAETPTQIQEMFDAVSYNKGACILNMLKDFLTEEKFHRGIIHYLKKFSYRNAKNNDLWSSLSNSCLEGDLASGGFCYSDSKTTSNTLSFLGEQVAVKEMMTTWTLQKGIPMVVVKQEGSLLQVQQERFLKGVFKEDPEWGTLQERYLWHIPLTYSTSASNEIHRHVLKSKTDILDLPEKTSWVKFNVDANGYYIVHYEGNGWDQLITQLNQNHTLFRPKDRIGLIHDAFQLVSAGRLTLDKALDLIRYLQHERSIPALLKGLEYLELFYHMMERRNISDVAENLKHYLLRYFKPVIDMQSWSDEGSMWDRTLRSTLLKLACYLNHAPCIQKATELFSQWMESSGKLNIPTDVLKIVYSVGAQTTAGWNYLLKQYERSMSGAEKYKILYALSTSKDQEKLMKLIALGMEGKVIKTQELASLFYAIARNPSGQQLAWNFVRENWIHLLNKFDLGSFAMRLLISGTTSHFSSNDELQEVKLFFDSLEVQGLHLDVFQTVLETISKNIRWLQKNLSTLKTWLLINV</sequence>
<dbReference type="PANTHER" id="PTHR11533:SF239">
    <property type="entry name" value="ENDOPLASMIC RETICULUM AMINOPEPTIDASE 2"/>
    <property type="match status" value="1"/>
</dbReference>
<evidence type="ECO:0000259" key="27">
    <source>
        <dbReference type="Pfam" id="PF17900"/>
    </source>
</evidence>
<keyword evidence="6 22" id="KW-0479">Metal-binding</keyword>
<evidence type="ECO:0000256" key="15">
    <source>
        <dbReference type="ARBA" id="ARBA00023136"/>
    </source>
</evidence>
<comment type="caution">
    <text evidence="28">The sequence shown here is derived from an EMBL/GenBank/DDBJ whole genome shotgun (WGS) entry which is preliminary data.</text>
</comment>
<dbReference type="Pfam" id="PF01433">
    <property type="entry name" value="Peptidase_M1"/>
    <property type="match status" value="1"/>
</dbReference>
<keyword evidence="17" id="KW-0325">Glycoprotein</keyword>
<keyword evidence="8" id="KW-0256">Endoplasmic reticulum</keyword>
<evidence type="ECO:0000256" key="23">
    <source>
        <dbReference type="PIRSR" id="PIRSR634016-4"/>
    </source>
</evidence>
<feature type="non-terminal residue" evidence="28">
    <location>
        <position position="1"/>
    </location>
</feature>
<comment type="function">
    <text evidence="18">Aminopeptidase that plays a central role in peptide trimming, a step required for the generation of most HLA class I-binding peptides. Peptide trimming is essential to customize longer precursor peptides to fit them to the correct length required for presentation on MHC class I molecules. Preferentially hydrolyzes the basic residues Arg and Lys.</text>
</comment>
<keyword evidence="9 22" id="KW-0862">Zinc</keyword>
<dbReference type="Gene3D" id="1.10.390.10">
    <property type="entry name" value="Neutral Protease Domain 2"/>
    <property type="match status" value="1"/>
</dbReference>
<evidence type="ECO:0000256" key="13">
    <source>
        <dbReference type="ARBA" id="ARBA00023049"/>
    </source>
</evidence>
<evidence type="ECO:0000256" key="14">
    <source>
        <dbReference type="ARBA" id="ARBA00023130"/>
    </source>
</evidence>
<feature type="domain" description="Aminopeptidase N-like N-terminal" evidence="27">
    <location>
        <begin position="177"/>
        <end position="365"/>
    </location>
</feature>
<evidence type="ECO:0000313" key="29">
    <source>
        <dbReference type="Proteomes" id="UP000700334"/>
    </source>
</evidence>
<evidence type="ECO:0000256" key="11">
    <source>
        <dbReference type="ARBA" id="ARBA00022968"/>
    </source>
</evidence>
<protein>
    <recommendedName>
        <fullName evidence="20">Endoplasmic reticulum aminopeptidase 2</fullName>
    </recommendedName>
</protein>
<evidence type="ECO:0000256" key="9">
    <source>
        <dbReference type="ARBA" id="ARBA00022833"/>
    </source>
</evidence>
<dbReference type="PANTHER" id="PTHR11533">
    <property type="entry name" value="PROTEASE M1 ZINC METALLOPROTEASE"/>
    <property type="match status" value="1"/>
</dbReference>
<proteinExistence type="inferred from homology"/>
<evidence type="ECO:0000256" key="10">
    <source>
        <dbReference type="ARBA" id="ARBA00022859"/>
    </source>
</evidence>
<keyword evidence="15" id="KW-0472">Membrane</keyword>
<keyword evidence="12" id="KW-1133">Transmembrane helix</keyword>
<dbReference type="InterPro" id="IPR045357">
    <property type="entry name" value="Aminopeptidase_N-like_N"/>
</dbReference>
<evidence type="ECO:0000256" key="21">
    <source>
        <dbReference type="PIRSR" id="PIRSR634016-1"/>
    </source>
</evidence>
<evidence type="ECO:0000256" key="16">
    <source>
        <dbReference type="ARBA" id="ARBA00023157"/>
    </source>
</evidence>
<dbReference type="Pfam" id="PF17900">
    <property type="entry name" value="Peptidase_M1_N"/>
    <property type="match status" value="1"/>
</dbReference>
<dbReference type="Gene3D" id="2.60.40.1910">
    <property type="match status" value="1"/>
</dbReference>
<keyword evidence="3 28" id="KW-0031">Aminopeptidase</keyword>
<keyword evidence="14" id="KW-1064">Adaptive immunity</keyword>
<name>A0A8J6A4U1_GALPY</name>
<dbReference type="GO" id="GO:0005615">
    <property type="term" value="C:extracellular space"/>
    <property type="evidence" value="ECO:0007669"/>
    <property type="project" value="TreeGrafter"/>
</dbReference>
<dbReference type="InterPro" id="IPR050344">
    <property type="entry name" value="Peptidase_M1_aminopeptidases"/>
</dbReference>
<evidence type="ECO:0000259" key="25">
    <source>
        <dbReference type="Pfam" id="PF01433"/>
    </source>
</evidence>
<keyword evidence="5" id="KW-0812">Transmembrane</keyword>
<dbReference type="Proteomes" id="UP000700334">
    <property type="component" value="Unassembled WGS sequence"/>
</dbReference>
<keyword evidence="13" id="KW-0482">Metalloprotease</keyword>
<keyword evidence="16" id="KW-1015">Disulfide bond</keyword>
<dbReference type="InterPro" id="IPR042097">
    <property type="entry name" value="Aminopeptidase_N-like_N_sf"/>
</dbReference>
<dbReference type="InterPro" id="IPR034016">
    <property type="entry name" value="M1_APN-typ"/>
</dbReference>
<keyword evidence="7" id="KW-0378">Hydrolase</keyword>
<dbReference type="SUPFAM" id="SSF63737">
    <property type="entry name" value="Leukotriene A4 hydrolase N-terminal domain"/>
    <property type="match status" value="1"/>
</dbReference>
<feature type="binding site" evidence="22">
    <location>
        <position position="476"/>
    </location>
    <ligand>
        <name>Zn(2+)</name>
        <dbReference type="ChEBI" id="CHEBI:29105"/>
        <note>catalytic</note>
    </ligand>
</feature>
<evidence type="ECO:0000313" key="28">
    <source>
        <dbReference type="EMBL" id="KAG8511620.1"/>
    </source>
</evidence>
<dbReference type="Gene3D" id="1.25.50.20">
    <property type="match status" value="1"/>
</dbReference>
<comment type="subunit">
    <text evidence="19">Heterodimer with ERAP1.</text>
</comment>
<feature type="site" description="Transition state stabilizer" evidence="23">
    <location>
        <position position="557"/>
    </location>
</feature>
<evidence type="ECO:0000259" key="26">
    <source>
        <dbReference type="Pfam" id="PF11838"/>
    </source>
</evidence>
<gene>
    <name evidence="28" type="ORF">J0S82_000870</name>
</gene>
<dbReference type="GO" id="GO:0005789">
    <property type="term" value="C:endoplasmic reticulum membrane"/>
    <property type="evidence" value="ECO:0007669"/>
    <property type="project" value="UniProtKB-SubCell"/>
</dbReference>
<keyword evidence="29" id="KW-1185">Reference proteome</keyword>
<feature type="domain" description="ERAP1-like C-terminal" evidence="26">
    <location>
        <begin position="722"/>
        <end position="1040"/>
    </location>
</feature>
<evidence type="ECO:0000256" key="22">
    <source>
        <dbReference type="PIRSR" id="PIRSR634016-3"/>
    </source>
</evidence>
<dbReference type="GO" id="GO:0002250">
    <property type="term" value="P:adaptive immune response"/>
    <property type="evidence" value="ECO:0007669"/>
    <property type="project" value="UniProtKB-KW"/>
</dbReference>
<dbReference type="FunFam" id="2.60.40.1910:FF:000001">
    <property type="entry name" value="Leucyl-cystinyl aminopeptidase"/>
    <property type="match status" value="1"/>
</dbReference>
<dbReference type="Pfam" id="PF11838">
    <property type="entry name" value="ERAP1_C"/>
    <property type="match status" value="1"/>
</dbReference>
<evidence type="ECO:0000256" key="2">
    <source>
        <dbReference type="ARBA" id="ARBA00010136"/>
    </source>
</evidence>
<dbReference type="SUPFAM" id="SSF55486">
    <property type="entry name" value="Metalloproteases ('zincins'), catalytic domain"/>
    <property type="match status" value="1"/>
</dbReference>
<evidence type="ECO:0000256" key="1">
    <source>
        <dbReference type="ARBA" id="ARBA00004648"/>
    </source>
</evidence>
<dbReference type="GO" id="GO:0042277">
    <property type="term" value="F:peptide binding"/>
    <property type="evidence" value="ECO:0007669"/>
    <property type="project" value="TreeGrafter"/>
</dbReference>
<evidence type="ECO:0000256" key="24">
    <source>
        <dbReference type="SAM" id="MobiDB-lite"/>
    </source>
</evidence>
<evidence type="ECO:0000256" key="17">
    <source>
        <dbReference type="ARBA" id="ARBA00023180"/>
    </source>
</evidence>
<evidence type="ECO:0000256" key="8">
    <source>
        <dbReference type="ARBA" id="ARBA00022824"/>
    </source>
</evidence>
<evidence type="ECO:0000256" key="4">
    <source>
        <dbReference type="ARBA" id="ARBA00022670"/>
    </source>
</evidence>
<dbReference type="InterPro" id="IPR027268">
    <property type="entry name" value="Peptidase_M4/M1_CTD_sf"/>
</dbReference>
<feature type="active site" description="Proton acceptor" evidence="21">
    <location>
        <position position="473"/>
    </location>
</feature>
<evidence type="ECO:0000256" key="3">
    <source>
        <dbReference type="ARBA" id="ARBA00022438"/>
    </source>
</evidence>
<feature type="binding site" evidence="22">
    <location>
        <position position="495"/>
    </location>
    <ligand>
        <name>Zn(2+)</name>
        <dbReference type="ChEBI" id="CHEBI:29105"/>
        <note>catalytic</note>
    </ligand>
</feature>
<feature type="binding site" evidence="22">
    <location>
        <position position="472"/>
    </location>
    <ligand>
        <name>Zn(2+)</name>
        <dbReference type="ChEBI" id="CHEBI:29105"/>
        <note>catalytic</note>
    </ligand>
</feature>
<dbReference type="GO" id="GO:0008270">
    <property type="term" value="F:zinc ion binding"/>
    <property type="evidence" value="ECO:0007669"/>
    <property type="project" value="InterPro"/>
</dbReference>
<dbReference type="OrthoDB" id="10031169at2759"/>
<dbReference type="InterPro" id="IPR014782">
    <property type="entry name" value="Peptidase_M1_dom"/>
</dbReference>
<dbReference type="InterPro" id="IPR001930">
    <property type="entry name" value="Peptidase_M1"/>
</dbReference>
<evidence type="ECO:0000256" key="20">
    <source>
        <dbReference type="ARBA" id="ARBA00069449"/>
    </source>
</evidence>
<dbReference type="AlphaFoldDB" id="A0A8J6A4U1"/>
<dbReference type="InterPro" id="IPR024571">
    <property type="entry name" value="ERAP1-like_C_dom"/>
</dbReference>
<dbReference type="FunFam" id="2.60.40.1730:FF:000046">
    <property type="entry name" value="Endoplasmic reticulum aminopeptidase 2"/>
    <property type="match status" value="1"/>
</dbReference>
<dbReference type="FunFam" id="1.25.50.20:FF:000003">
    <property type="entry name" value="Leucyl-cystinyl aminopeptidase"/>
    <property type="match status" value="1"/>
</dbReference>
<dbReference type="GO" id="GO:0070006">
    <property type="term" value="F:metalloaminopeptidase activity"/>
    <property type="evidence" value="ECO:0007669"/>
    <property type="project" value="TreeGrafter"/>
</dbReference>
<keyword evidence="10" id="KW-0391">Immunity</keyword>
<dbReference type="GO" id="GO:0006508">
    <property type="term" value="P:proteolysis"/>
    <property type="evidence" value="ECO:0007669"/>
    <property type="project" value="UniProtKB-KW"/>
</dbReference>
<evidence type="ECO:0000256" key="18">
    <source>
        <dbReference type="ARBA" id="ARBA00057301"/>
    </source>
</evidence>
<comment type="subcellular location">
    <subcellularLocation>
        <location evidence="1">Endoplasmic reticulum membrane</location>
        <topology evidence="1">Single-pass type II membrane protein</topology>
    </subcellularLocation>
</comment>
<organism evidence="28 29">
    <name type="scientific">Galemys pyrenaicus</name>
    <name type="common">Iberian desman</name>
    <name type="synonym">Pyrenean desman</name>
    <dbReference type="NCBI Taxonomy" id="202257"/>
    <lineage>
        <taxon>Eukaryota</taxon>
        <taxon>Metazoa</taxon>
        <taxon>Chordata</taxon>
        <taxon>Craniata</taxon>
        <taxon>Vertebrata</taxon>
        <taxon>Euteleostomi</taxon>
        <taxon>Mammalia</taxon>
        <taxon>Eutheria</taxon>
        <taxon>Laurasiatheria</taxon>
        <taxon>Eulipotyphla</taxon>
        <taxon>Talpidae</taxon>
        <taxon>Galemys</taxon>
    </lineage>
</organism>
<dbReference type="Gene3D" id="2.60.40.1730">
    <property type="entry name" value="tricorn interacting facor f3 domain"/>
    <property type="match status" value="1"/>
</dbReference>
<feature type="compositionally biased region" description="Basic and acidic residues" evidence="24">
    <location>
        <begin position="77"/>
        <end position="98"/>
    </location>
</feature>
<dbReference type="CDD" id="cd09601">
    <property type="entry name" value="M1_APN-Q_like"/>
    <property type="match status" value="1"/>
</dbReference>
<feature type="domain" description="Peptidase M1 membrane alanine aminopeptidase" evidence="25">
    <location>
        <begin position="400"/>
        <end position="604"/>
    </location>
</feature>
<evidence type="ECO:0000256" key="19">
    <source>
        <dbReference type="ARBA" id="ARBA00063803"/>
    </source>
</evidence>
<keyword evidence="11" id="KW-0735">Signal-anchor</keyword>
<evidence type="ECO:0000256" key="7">
    <source>
        <dbReference type="ARBA" id="ARBA00022801"/>
    </source>
</evidence>
<feature type="region of interest" description="Disordered" evidence="24">
    <location>
        <begin position="68"/>
        <end position="105"/>
    </location>
</feature>